<dbReference type="EMBL" id="CP137892">
    <property type="protein sequence ID" value="WPC04221.1"/>
    <property type="molecule type" value="Genomic_DNA"/>
</dbReference>
<reference evidence="2 3" key="1">
    <citation type="submission" date="2023-11" db="EMBL/GenBank/DDBJ databases">
        <title>Complete genome of Pseudomonas benzenivorans BA3361.</title>
        <authorList>
            <person name="Shin S.Y."/>
            <person name="Song J."/>
            <person name="Kang H."/>
        </authorList>
    </citation>
    <scope>NUCLEOTIDE SEQUENCE [LARGE SCALE GENOMIC DNA]</scope>
    <source>
        <strain evidence="2 3">HNIBRBA3361</strain>
    </source>
</reference>
<feature type="domain" description="N-acetyltransferase" evidence="1">
    <location>
        <begin position="1"/>
        <end position="192"/>
    </location>
</feature>
<proteinExistence type="predicted"/>
<keyword evidence="3" id="KW-1185">Reference proteome</keyword>
<evidence type="ECO:0000313" key="2">
    <source>
        <dbReference type="EMBL" id="WPC04221.1"/>
    </source>
</evidence>
<accession>A0ABZ0PTK7</accession>
<dbReference type="PROSITE" id="PS51186">
    <property type="entry name" value="GNAT"/>
    <property type="match status" value="1"/>
</dbReference>
<gene>
    <name evidence="2" type="ORF">SBP02_15785</name>
</gene>
<organism evidence="2 3">
    <name type="scientific">Pseudomonas benzenivorans</name>
    <dbReference type="NCBI Taxonomy" id="556533"/>
    <lineage>
        <taxon>Bacteria</taxon>
        <taxon>Pseudomonadati</taxon>
        <taxon>Pseudomonadota</taxon>
        <taxon>Gammaproteobacteria</taxon>
        <taxon>Pseudomonadales</taxon>
        <taxon>Pseudomonadaceae</taxon>
        <taxon>Pseudomonas</taxon>
    </lineage>
</organism>
<evidence type="ECO:0000313" key="3">
    <source>
        <dbReference type="Proteomes" id="UP001305928"/>
    </source>
</evidence>
<dbReference type="Proteomes" id="UP001305928">
    <property type="component" value="Chromosome"/>
</dbReference>
<protein>
    <submittedName>
        <fullName evidence="2">GNAT family N-acetyltransferase</fullName>
    </submittedName>
</protein>
<dbReference type="InterPro" id="IPR000182">
    <property type="entry name" value="GNAT_dom"/>
</dbReference>
<dbReference type="RefSeq" id="WP_318643118.1">
    <property type="nucleotide sequence ID" value="NZ_CP137892.1"/>
</dbReference>
<sequence>MDIRLLHGAAIAPYIEDLARLRIAVFREFPYLYDGSLAYEADYLKTYAQSADSLCVLVLDHERVVGASTGLPLADETAEFQRPFLEQGWDTERIFYFGESLLLPDYRGQGLGVGFFAKREGFARRLGRFDWCAFCAVERPDDHPRRPADYQPLNAFWARRGYQHHPELRTEYVWQDLDESQESAKPLSFWLKEIRP</sequence>
<name>A0ABZ0PTK7_9PSED</name>
<dbReference type="Gene3D" id="3.40.630.30">
    <property type="match status" value="1"/>
</dbReference>
<dbReference type="SUPFAM" id="SSF55729">
    <property type="entry name" value="Acyl-CoA N-acyltransferases (Nat)"/>
    <property type="match status" value="1"/>
</dbReference>
<evidence type="ECO:0000259" key="1">
    <source>
        <dbReference type="PROSITE" id="PS51186"/>
    </source>
</evidence>
<dbReference type="InterPro" id="IPR016181">
    <property type="entry name" value="Acyl_CoA_acyltransferase"/>
</dbReference>